<comment type="catalytic activity">
    <reaction evidence="1">
        <text>Endotype eliminative cleavage of L-alpha-rhamnopyranosyl-(1-&gt;4)-alpha-D-galactopyranosyluronic acid bonds of rhamnogalacturonan I domains in ramified hairy regions of pectin leaving L-rhamnopyranose at the reducing end and 4-deoxy-4,5-unsaturated D-galactopyranosyluronic acid at the non-reducing end.</text>
        <dbReference type="EC" id="4.2.2.23"/>
    </reaction>
</comment>
<dbReference type="PANTHER" id="PTHR32018">
    <property type="entry name" value="RHAMNOGALACTURONATE LYASE FAMILY PROTEIN"/>
    <property type="match status" value="1"/>
</dbReference>
<dbReference type="Gene3D" id="2.60.120.260">
    <property type="entry name" value="Galactose-binding domain-like"/>
    <property type="match status" value="1"/>
</dbReference>
<dbReference type="GeneID" id="54346566"/>
<keyword evidence="14" id="KW-1185">Reference proteome</keyword>
<evidence type="ECO:0000256" key="6">
    <source>
        <dbReference type="ARBA" id="ARBA00022729"/>
    </source>
</evidence>
<dbReference type="Pfam" id="PF14683">
    <property type="entry name" value="CBM-like"/>
    <property type="match status" value="1"/>
</dbReference>
<gene>
    <name evidence="13" type="ORF">M421DRAFT_281396</name>
</gene>
<dbReference type="Gene3D" id="2.60.40.1120">
    <property type="entry name" value="Carboxypeptidase-like, regulatory domain"/>
    <property type="match status" value="1"/>
</dbReference>
<dbReference type="InterPro" id="IPR008979">
    <property type="entry name" value="Galactose-bd-like_sf"/>
</dbReference>
<keyword evidence="9" id="KW-0624">Polysaccharide degradation</keyword>
<accession>A0A6A5R858</accession>
<evidence type="ECO:0000256" key="2">
    <source>
        <dbReference type="ARBA" id="ARBA00004613"/>
    </source>
</evidence>
<dbReference type="InterPro" id="IPR013784">
    <property type="entry name" value="Carb-bd-like_fold"/>
</dbReference>
<dbReference type="OrthoDB" id="1179585at2759"/>
<keyword evidence="5" id="KW-0964">Secreted</keyword>
<dbReference type="GO" id="GO:0102210">
    <property type="term" value="F:rhamnogalacturonan endolyase activity"/>
    <property type="evidence" value="ECO:0007669"/>
    <property type="project" value="UniProtKB-EC"/>
</dbReference>
<protein>
    <recommendedName>
        <fullName evidence="4">rhamnogalacturonan endolyase</fullName>
        <ecNumber evidence="4">4.2.2.23</ecNumber>
    </recommendedName>
</protein>
<name>A0A6A5R858_9PLEO</name>
<proteinExistence type="inferred from homology"/>
<reference evidence="13" key="1">
    <citation type="journal article" date="2020" name="Stud. Mycol.">
        <title>101 Dothideomycetes genomes: a test case for predicting lifestyles and emergence of pathogens.</title>
        <authorList>
            <person name="Haridas S."/>
            <person name="Albert R."/>
            <person name="Binder M."/>
            <person name="Bloem J."/>
            <person name="Labutti K."/>
            <person name="Salamov A."/>
            <person name="Andreopoulos B."/>
            <person name="Baker S."/>
            <person name="Barry K."/>
            <person name="Bills G."/>
            <person name="Bluhm B."/>
            <person name="Cannon C."/>
            <person name="Castanera R."/>
            <person name="Culley D."/>
            <person name="Daum C."/>
            <person name="Ezra D."/>
            <person name="Gonzalez J."/>
            <person name="Henrissat B."/>
            <person name="Kuo A."/>
            <person name="Liang C."/>
            <person name="Lipzen A."/>
            <person name="Lutzoni F."/>
            <person name="Magnuson J."/>
            <person name="Mondo S."/>
            <person name="Nolan M."/>
            <person name="Ohm R."/>
            <person name="Pangilinan J."/>
            <person name="Park H.-J."/>
            <person name="Ramirez L."/>
            <person name="Alfaro M."/>
            <person name="Sun H."/>
            <person name="Tritt A."/>
            <person name="Yoshinaga Y."/>
            <person name="Zwiers L.-H."/>
            <person name="Turgeon B."/>
            <person name="Goodwin S."/>
            <person name="Spatafora J."/>
            <person name="Crous P."/>
            <person name="Grigoriev I."/>
        </authorList>
    </citation>
    <scope>NUCLEOTIDE SEQUENCE</scope>
    <source>
        <strain evidence="13">CBS 183.55</strain>
    </source>
</reference>
<evidence type="ECO:0000259" key="12">
    <source>
        <dbReference type="Pfam" id="PF14686"/>
    </source>
</evidence>
<sequence length="560" mass="61491">MRTASLVAAFAAAKTVLAKGPFLQQVTSTQWIIGNDLWNLTQGATYATNLQYQGSDAVGKAQGHYAGVDGETNLVYTSAKIVSNSPDFIDVAFSSTLGDLHWVIYPKLDGAYQYFVNKALPDLSIFRTLWRLDPDRFTHGYNTNKNERLPDFALYANAPEIQDETFEFPDGSYVTKYDFANYVRERDFVGVYGDQTGSWYIHPSNEYQPGNHLSQTLTVHRESATGDAVQLNVVQDTSHFRVGTKTPQPVGKIWGPWLWYLNNGSVSDAKTRAAKERSAFPYAFLNNTAYHSRGSLSGKFTLSDGRPAAGAAIFLGDVDTSTRPLVQGSGYYYTTFADASGSFSITNIRSGSYGLIAASNGGKIGDVYTNFTASPVTIRASHTTNLGSLIWSIPSNTQPIFQVGAFDKKATGFTNSGPHVHGLTEKGPANLTFIVGKCKAEDWYYASSKLGSWDVVFDASAPSRARKARLSVSLAGYSQSTALSIYLNGNQTIGTISNKSLTSDPALYRSGTVSGEWRLLQYEIDAQYLKAGRNVLSFKTERYVLWRGVLWDSIILEWVL</sequence>
<evidence type="ECO:0000256" key="10">
    <source>
        <dbReference type="SAM" id="SignalP"/>
    </source>
</evidence>
<comment type="subcellular location">
    <subcellularLocation>
        <location evidence="2">Secreted</location>
    </subcellularLocation>
</comment>
<feature type="chain" id="PRO_5025685736" description="rhamnogalacturonan endolyase" evidence="10">
    <location>
        <begin position="19"/>
        <end position="560"/>
    </location>
</feature>
<dbReference type="AlphaFoldDB" id="A0A6A5R858"/>
<evidence type="ECO:0000256" key="8">
    <source>
        <dbReference type="ARBA" id="ARBA00023277"/>
    </source>
</evidence>
<dbReference type="SUPFAM" id="SSF49785">
    <property type="entry name" value="Galactose-binding domain-like"/>
    <property type="match status" value="1"/>
</dbReference>
<dbReference type="GO" id="GO:0005576">
    <property type="term" value="C:extracellular region"/>
    <property type="evidence" value="ECO:0007669"/>
    <property type="project" value="UniProtKB-SubCell"/>
</dbReference>
<dbReference type="SUPFAM" id="SSF74650">
    <property type="entry name" value="Galactose mutarotase-like"/>
    <property type="match status" value="1"/>
</dbReference>
<dbReference type="InterPro" id="IPR029413">
    <property type="entry name" value="RG-lyase_II"/>
</dbReference>
<keyword evidence="7 13" id="KW-0456">Lyase</keyword>
<dbReference type="Pfam" id="PF14686">
    <property type="entry name" value="fn3_3"/>
    <property type="match status" value="1"/>
</dbReference>
<dbReference type="RefSeq" id="XP_033444628.1">
    <property type="nucleotide sequence ID" value="XM_033588919.1"/>
</dbReference>
<dbReference type="InterPro" id="IPR051850">
    <property type="entry name" value="Polysacch_Lyase_4"/>
</dbReference>
<evidence type="ECO:0000313" key="14">
    <source>
        <dbReference type="Proteomes" id="UP000800082"/>
    </source>
</evidence>
<evidence type="ECO:0000313" key="13">
    <source>
        <dbReference type="EMBL" id="KAF1924375.1"/>
    </source>
</evidence>
<evidence type="ECO:0000256" key="4">
    <source>
        <dbReference type="ARBA" id="ARBA00012437"/>
    </source>
</evidence>
<dbReference type="GO" id="GO:0030246">
    <property type="term" value="F:carbohydrate binding"/>
    <property type="evidence" value="ECO:0007669"/>
    <property type="project" value="InterPro"/>
</dbReference>
<dbReference type="EMBL" id="ML978994">
    <property type="protein sequence ID" value="KAF1924375.1"/>
    <property type="molecule type" value="Genomic_DNA"/>
</dbReference>
<dbReference type="Gene3D" id="2.70.98.10">
    <property type="match status" value="1"/>
</dbReference>
<evidence type="ECO:0000256" key="3">
    <source>
        <dbReference type="ARBA" id="ARBA00010418"/>
    </source>
</evidence>
<evidence type="ECO:0000256" key="1">
    <source>
        <dbReference type="ARBA" id="ARBA00001324"/>
    </source>
</evidence>
<dbReference type="SUPFAM" id="SSF49452">
    <property type="entry name" value="Starch-binding domain-like"/>
    <property type="match status" value="1"/>
</dbReference>
<dbReference type="CDD" id="cd10316">
    <property type="entry name" value="RGL4_M"/>
    <property type="match status" value="1"/>
</dbReference>
<dbReference type="EC" id="4.2.2.23" evidence="4"/>
<dbReference type="Proteomes" id="UP000800082">
    <property type="component" value="Unassembled WGS sequence"/>
</dbReference>
<dbReference type="InterPro" id="IPR014718">
    <property type="entry name" value="GH-type_carb-bd"/>
</dbReference>
<feature type="signal peptide" evidence="10">
    <location>
        <begin position="1"/>
        <end position="18"/>
    </location>
</feature>
<dbReference type="CDD" id="cd10320">
    <property type="entry name" value="RGL4_N"/>
    <property type="match status" value="1"/>
</dbReference>
<organism evidence="13 14">
    <name type="scientific">Didymella exigua CBS 183.55</name>
    <dbReference type="NCBI Taxonomy" id="1150837"/>
    <lineage>
        <taxon>Eukaryota</taxon>
        <taxon>Fungi</taxon>
        <taxon>Dikarya</taxon>
        <taxon>Ascomycota</taxon>
        <taxon>Pezizomycotina</taxon>
        <taxon>Dothideomycetes</taxon>
        <taxon>Pleosporomycetidae</taxon>
        <taxon>Pleosporales</taxon>
        <taxon>Pleosporineae</taxon>
        <taxon>Didymellaceae</taxon>
        <taxon>Didymella</taxon>
    </lineage>
</organism>
<keyword evidence="6 10" id="KW-0732">Signal</keyword>
<evidence type="ECO:0000256" key="9">
    <source>
        <dbReference type="ARBA" id="ARBA00023326"/>
    </source>
</evidence>
<dbReference type="GO" id="GO:0000272">
    <property type="term" value="P:polysaccharide catabolic process"/>
    <property type="evidence" value="ECO:0007669"/>
    <property type="project" value="UniProtKB-KW"/>
</dbReference>
<dbReference type="InterPro" id="IPR029411">
    <property type="entry name" value="RG-lyase_III"/>
</dbReference>
<feature type="domain" description="Rhamnogalacturonan lyase" evidence="12">
    <location>
        <begin position="305"/>
        <end position="386"/>
    </location>
</feature>
<dbReference type="PANTHER" id="PTHR32018:SF1">
    <property type="entry name" value="RHAMNOGALACTURONAN ENDOLYASE"/>
    <property type="match status" value="1"/>
</dbReference>
<evidence type="ECO:0000259" key="11">
    <source>
        <dbReference type="Pfam" id="PF14683"/>
    </source>
</evidence>
<dbReference type="InterPro" id="IPR011013">
    <property type="entry name" value="Gal_mutarotase_sf_dom"/>
</dbReference>
<feature type="domain" description="Rhamnogalacturonan lyase" evidence="11">
    <location>
        <begin position="400"/>
        <end position="556"/>
    </location>
</feature>
<keyword evidence="8" id="KW-0119">Carbohydrate metabolism</keyword>
<evidence type="ECO:0000256" key="5">
    <source>
        <dbReference type="ARBA" id="ARBA00022525"/>
    </source>
</evidence>
<evidence type="ECO:0000256" key="7">
    <source>
        <dbReference type="ARBA" id="ARBA00023239"/>
    </source>
</evidence>
<comment type="similarity">
    <text evidence="3">Belongs to the polysaccharide lyase 4 family.</text>
</comment>